<evidence type="ECO:0000313" key="1">
    <source>
        <dbReference type="EMBL" id="DAF93133.1"/>
    </source>
</evidence>
<reference evidence="1" key="1">
    <citation type="journal article" date="2021" name="Proc. Natl. Acad. Sci. U.S.A.">
        <title>A Catalog of Tens of Thousands of Viruses from Human Metagenomes Reveals Hidden Associations with Chronic Diseases.</title>
        <authorList>
            <person name="Tisza M.J."/>
            <person name="Buck C.B."/>
        </authorList>
    </citation>
    <scope>NUCLEOTIDE SEQUENCE</scope>
    <source>
        <strain evidence="1">CtcyQ27</strain>
    </source>
</reference>
<sequence>MINTLPLFTVDEIEVTSPGGNPLEEDPEIVADAPPLTITLTI</sequence>
<dbReference type="EMBL" id="BK016080">
    <property type="protein sequence ID" value="DAF93133.1"/>
    <property type="molecule type" value="Genomic_DNA"/>
</dbReference>
<organism evidence="1">
    <name type="scientific">Myoviridae sp. ctcyQ27</name>
    <dbReference type="NCBI Taxonomy" id="2825139"/>
    <lineage>
        <taxon>Viruses</taxon>
        <taxon>Duplodnaviria</taxon>
        <taxon>Heunggongvirae</taxon>
        <taxon>Uroviricota</taxon>
        <taxon>Caudoviricetes</taxon>
    </lineage>
</organism>
<proteinExistence type="predicted"/>
<protein>
    <submittedName>
        <fullName evidence="1">Uncharacterized protein</fullName>
    </submittedName>
</protein>
<accession>A0A8S5UF86</accession>
<name>A0A8S5UF86_9CAUD</name>